<dbReference type="AlphaFoldDB" id="A0A6A6NFD6"/>
<name>A0A6A6NFD6_HEVBR</name>
<dbReference type="Proteomes" id="UP000467840">
    <property type="component" value="Chromosome 5"/>
</dbReference>
<accession>A0A6A6NFD6</accession>
<evidence type="ECO:0000313" key="4">
    <source>
        <dbReference type="Proteomes" id="UP000467840"/>
    </source>
</evidence>
<organism evidence="3 4">
    <name type="scientific">Hevea brasiliensis</name>
    <name type="common">Para rubber tree</name>
    <name type="synonym">Siphonia brasiliensis</name>
    <dbReference type="NCBI Taxonomy" id="3981"/>
    <lineage>
        <taxon>Eukaryota</taxon>
        <taxon>Viridiplantae</taxon>
        <taxon>Streptophyta</taxon>
        <taxon>Embryophyta</taxon>
        <taxon>Tracheophyta</taxon>
        <taxon>Spermatophyta</taxon>
        <taxon>Magnoliopsida</taxon>
        <taxon>eudicotyledons</taxon>
        <taxon>Gunneridae</taxon>
        <taxon>Pentapetalae</taxon>
        <taxon>rosids</taxon>
        <taxon>fabids</taxon>
        <taxon>Malpighiales</taxon>
        <taxon>Euphorbiaceae</taxon>
        <taxon>Crotonoideae</taxon>
        <taxon>Micrandreae</taxon>
        <taxon>Hevea</taxon>
    </lineage>
</organism>
<feature type="region of interest" description="Disordered" evidence="1">
    <location>
        <begin position="170"/>
        <end position="195"/>
    </location>
</feature>
<evidence type="ECO:0000313" key="3">
    <source>
        <dbReference type="EMBL" id="KAF2323858.1"/>
    </source>
</evidence>
<gene>
    <name evidence="3" type="ORF">GH714_001709</name>
</gene>
<dbReference type="PANTHER" id="PTHR31973:SF187">
    <property type="entry name" value="MUTATOR TRANSPOSASE MUDRA PROTEIN"/>
    <property type="match status" value="1"/>
</dbReference>
<protein>
    <recommendedName>
        <fullName evidence="2">Transposase MuDR plant domain-containing protein</fullName>
    </recommendedName>
</protein>
<comment type="caution">
    <text evidence="3">The sequence shown here is derived from an EMBL/GenBank/DDBJ whole genome shotgun (WGS) entry which is preliminary data.</text>
</comment>
<proteinExistence type="predicted"/>
<evidence type="ECO:0000256" key="1">
    <source>
        <dbReference type="SAM" id="MobiDB-lite"/>
    </source>
</evidence>
<reference evidence="3 4" key="1">
    <citation type="journal article" date="2020" name="Mol. Plant">
        <title>The Chromosome-Based Rubber Tree Genome Provides New Insights into Spurge Genome Evolution and Rubber Biosynthesis.</title>
        <authorList>
            <person name="Liu J."/>
            <person name="Shi C."/>
            <person name="Shi C.C."/>
            <person name="Li W."/>
            <person name="Zhang Q.J."/>
            <person name="Zhang Y."/>
            <person name="Li K."/>
            <person name="Lu H.F."/>
            <person name="Shi C."/>
            <person name="Zhu S.T."/>
            <person name="Xiao Z.Y."/>
            <person name="Nan H."/>
            <person name="Yue Y."/>
            <person name="Zhu X.G."/>
            <person name="Wu Y."/>
            <person name="Hong X.N."/>
            <person name="Fan G.Y."/>
            <person name="Tong Y."/>
            <person name="Zhang D."/>
            <person name="Mao C.L."/>
            <person name="Liu Y.L."/>
            <person name="Hao S.J."/>
            <person name="Liu W.Q."/>
            <person name="Lv M.Q."/>
            <person name="Zhang H.B."/>
            <person name="Liu Y."/>
            <person name="Hu-Tang G.R."/>
            <person name="Wang J.P."/>
            <person name="Wang J.H."/>
            <person name="Sun Y.H."/>
            <person name="Ni S.B."/>
            <person name="Chen W.B."/>
            <person name="Zhang X.C."/>
            <person name="Jiao Y.N."/>
            <person name="Eichler E.E."/>
            <person name="Li G.H."/>
            <person name="Liu X."/>
            <person name="Gao L.Z."/>
        </authorList>
    </citation>
    <scope>NUCLEOTIDE SEQUENCE [LARGE SCALE GENOMIC DNA]</scope>
    <source>
        <strain evidence="4">cv. GT1</strain>
        <tissue evidence="3">Leaf</tissue>
    </source>
</reference>
<dbReference type="EMBL" id="JAAGAX010000001">
    <property type="protein sequence ID" value="KAF2323858.1"/>
    <property type="molecule type" value="Genomic_DNA"/>
</dbReference>
<sequence>MVFANNHEFKEACKEYGIKHRYQIHFPTNDKKRVKATHFKKCGWYIWASKLNPKDPTYMSMQIKSRKFEHACGKVFTNFHITSKWLASHYLEIFRHDPDWSIPGIITRVKAYTLTINPIKAWRARELALKAINGDEAVQYGRYILDTGNKAIITMLEMIRNKLMTKLFKKRDMKQKDSSQTPPMPTRATQETLHD</sequence>
<evidence type="ECO:0000259" key="2">
    <source>
        <dbReference type="Pfam" id="PF03108"/>
    </source>
</evidence>
<feature type="domain" description="Transposase MuDR plant" evidence="2">
    <location>
        <begin position="2"/>
        <end position="52"/>
    </location>
</feature>
<dbReference type="Pfam" id="PF03108">
    <property type="entry name" value="DBD_Tnp_Mut"/>
    <property type="match status" value="1"/>
</dbReference>
<dbReference type="InterPro" id="IPR004332">
    <property type="entry name" value="Transposase_MuDR"/>
</dbReference>
<dbReference type="PANTHER" id="PTHR31973">
    <property type="entry name" value="POLYPROTEIN, PUTATIVE-RELATED"/>
    <property type="match status" value="1"/>
</dbReference>
<keyword evidence="4" id="KW-1185">Reference proteome</keyword>